<sequence>MVSVLILTKNEEQDLPSCLASVKWCDDVHVYDSFSDDRTVDIAMSAGAKVTQRKFDNWSAHQNWGLANINFKYPWVLYIDADERVSQSLYNALMTFNPDSKEAVAYNILRRDFAWNGTWLKHAQISPYYMRLFRPEKMRYERLVNPVSIPDGPVANLDGFLDHYPFSKGFRFWIQRHLGYADLEASTRLKDIEGGTTFSLRKALFDKEFSTRRYHQKGIFYKLPGRPLIKWLYMVVGRRAFLDGSAGITYATLQAIYEYFIVLRTKELFKERDKAQKSQLLKTGPPNKDFVPEAVK</sequence>
<dbReference type="GO" id="GO:0016757">
    <property type="term" value="F:glycosyltransferase activity"/>
    <property type="evidence" value="ECO:0007669"/>
    <property type="project" value="UniProtKB-KW"/>
</dbReference>
<accession>A0ABW4ZJ49</accession>
<name>A0ABW4ZJ49_9SPHI</name>
<evidence type="ECO:0000259" key="2">
    <source>
        <dbReference type="Pfam" id="PF00535"/>
    </source>
</evidence>
<keyword evidence="3" id="KW-0328">Glycosyltransferase</keyword>
<evidence type="ECO:0000313" key="4">
    <source>
        <dbReference type="Proteomes" id="UP001597387"/>
    </source>
</evidence>
<organism evidence="3 4">
    <name type="scientific">Paradesertivirga mongoliensis</name>
    <dbReference type="NCBI Taxonomy" id="2100740"/>
    <lineage>
        <taxon>Bacteria</taxon>
        <taxon>Pseudomonadati</taxon>
        <taxon>Bacteroidota</taxon>
        <taxon>Sphingobacteriia</taxon>
        <taxon>Sphingobacteriales</taxon>
        <taxon>Sphingobacteriaceae</taxon>
        <taxon>Paradesertivirga</taxon>
    </lineage>
</organism>
<dbReference type="EC" id="2.4.-.-" evidence="3"/>
<dbReference type="PANTHER" id="PTHR43630">
    <property type="entry name" value="POLY-BETA-1,6-N-ACETYL-D-GLUCOSAMINE SYNTHASE"/>
    <property type="match status" value="1"/>
</dbReference>
<proteinExistence type="inferred from homology"/>
<dbReference type="InterPro" id="IPR001173">
    <property type="entry name" value="Glyco_trans_2-like"/>
</dbReference>
<feature type="domain" description="Glycosyltransferase 2-like" evidence="2">
    <location>
        <begin position="3"/>
        <end position="149"/>
    </location>
</feature>
<evidence type="ECO:0000256" key="1">
    <source>
        <dbReference type="ARBA" id="ARBA00038494"/>
    </source>
</evidence>
<evidence type="ECO:0000313" key="3">
    <source>
        <dbReference type="EMBL" id="MFD2161652.1"/>
    </source>
</evidence>
<protein>
    <submittedName>
        <fullName evidence="3">Glycosyltransferase family 2 protein</fullName>
        <ecNumber evidence="3">2.4.-.-</ecNumber>
    </submittedName>
</protein>
<keyword evidence="4" id="KW-1185">Reference proteome</keyword>
<dbReference type="RefSeq" id="WP_255898833.1">
    <property type="nucleotide sequence ID" value="NZ_JAFMZO010000001.1"/>
</dbReference>
<dbReference type="InterPro" id="IPR029044">
    <property type="entry name" value="Nucleotide-diphossugar_trans"/>
</dbReference>
<keyword evidence="3" id="KW-0808">Transferase</keyword>
<dbReference type="SUPFAM" id="SSF53448">
    <property type="entry name" value="Nucleotide-diphospho-sugar transferases"/>
    <property type="match status" value="1"/>
</dbReference>
<dbReference type="Gene3D" id="3.90.550.10">
    <property type="entry name" value="Spore Coat Polysaccharide Biosynthesis Protein SpsA, Chain A"/>
    <property type="match status" value="1"/>
</dbReference>
<reference evidence="4" key="1">
    <citation type="journal article" date="2019" name="Int. J. Syst. Evol. Microbiol.">
        <title>The Global Catalogue of Microorganisms (GCM) 10K type strain sequencing project: providing services to taxonomists for standard genome sequencing and annotation.</title>
        <authorList>
            <consortium name="The Broad Institute Genomics Platform"/>
            <consortium name="The Broad Institute Genome Sequencing Center for Infectious Disease"/>
            <person name="Wu L."/>
            <person name="Ma J."/>
        </authorList>
    </citation>
    <scope>NUCLEOTIDE SEQUENCE [LARGE SCALE GENOMIC DNA]</scope>
    <source>
        <strain evidence="4">KCTC 42217</strain>
    </source>
</reference>
<comment type="similarity">
    <text evidence="1">Belongs to the glycosyltransferase 2 family. WaaE/KdtX subfamily.</text>
</comment>
<comment type="caution">
    <text evidence="3">The sequence shown here is derived from an EMBL/GenBank/DDBJ whole genome shotgun (WGS) entry which is preliminary data.</text>
</comment>
<dbReference type="Proteomes" id="UP001597387">
    <property type="component" value="Unassembled WGS sequence"/>
</dbReference>
<dbReference type="CDD" id="cd02511">
    <property type="entry name" value="Beta4Glucosyltransferase"/>
    <property type="match status" value="1"/>
</dbReference>
<gene>
    <name evidence="3" type="ORF">ACFSJU_04555</name>
</gene>
<dbReference type="Pfam" id="PF00535">
    <property type="entry name" value="Glycos_transf_2"/>
    <property type="match status" value="1"/>
</dbReference>
<dbReference type="PANTHER" id="PTHR43630:SF2">
    <property type="entry name" value="GLYCOSYLTRANSFERASE"/>
    <property type="match status" value="1"/>
</dbReference>
<dbReference type="EMBL" id="JBHUHZ010000001">
    <property type="protein sequence ID" value="MFD2161652.1"/>
    <property type="molecule type" value="Genomic_DNA"/>
</dbReference>